<keyword evidence="3" id="KW-1185">Reference proteome</keyword>
<evidence type="ECO:0000259" key="1">
    <source>
        <dbReference type="PROSITE" id="PS50404"/>
    </source>
</evidence>
<name>A0AAD7IJB4_9AGAR</name>
<dbReference type="Pfam" id="PF13417">
    <property type="entry name" value="GST_N_3"/>
    <property type="match status" value="1"/>
</dbReference>
<comment type="caution">
    <text evidence="2">The sequence shown here is derived from an EMBL/GenBank/DDBJ whole genome shotgun (WGS) entry which is preliminary data.</text>
</comment>
<feature type="domain" description="GST N-terminal" evidence="1">
    <location>
        <begin position="1"/>
        <end position="81"/>
    </location>
</feature>
<dbReference type="PROSITE" id="PS50404">
    <property type="entry name" value="GST_NTER"/>
    <property type="match status" value="1"/>
</dbReference>
<evidence type="ECO:0000313" key="2">
    <source>
        <dbReference type="EMBL" id="KAJ7744477.1"/>
    </source>
</evidence>
<dbReference type="InterPro" id="IPR004045">
    <property type="entry name" value="Glutathione_S-Trfase_N"/>
</dbReference>
<evidence type="ECO:0000313" key="3">
    <source>
        <dbReference type="Proteomes" id="UP001215280"/>
    </source>
</evidence>
<protein>
    <recommendedName>
        <fullName evidence="1">GST N-terminal domain-containing protein</fullName>
    </recommendedName>
</protein>
<dbReference type="Gene3D" id="1.20.1050.10">
    <property type="match status" value="1"/>
</dbReference>
<dbReference type="EMBL" id="JARJLG010000107">
    <property type="protein sequence ID" value="KAJ7744477.1"/>
    <property type="molecule type" value="Genomic_DNA"/>
</dbReference>
<proteinExistence type="predicted"/>
<dbReference type="InterPro" id="IPR036249">
    <property type="entry name" value="Thioredoxin-like_sf"/>
</dbReference>
<organism evidence="2 3">
    <name type="scientific">Mycena maculata</name>
    <dbReference type="NCBI Taxonomy" id="230809"/>
    <lineage>
        <taxon>Eukaryota</taxon>
        <taxon>Fungi</taxon>
        <taxon>Dikarya</taxon>
        <taxon>Basidiomycota</taxon>
        <taxon>Agaricomycotina</taxon>
        <taxon>Agaricomycetes</taxon>
        <taxon>Agaricomycetidae</taxon>
        <taxon>Agaricales</taxon>
        <taxon>Marasmiineae</taxon>
        <taxon>Mycenaceae</taxon>
        <taxon>Mycena</taxon>
    </lineage>
</organism>
<sequence length="328" mass="36643">MSVILYRYDTSPFSVKTDHALLLKNIPHEKVNVANMPPRPEITELLGVTYRRIPILAIGNDIYCDTSLIVSTLERRFPTAQGYGTLFPNRKNGGTADTGLIKMFVKYWADSALFFSAVPLVPFENLPEDFVKDRVSLGINVEAMVAGRGKAQSMLSTHLSHIEEQLSDGREWLFDTEHPSLADISVHFVCAWIKSRRLLGVDSLLDPNTFPKALEWLARMTNYLETLKQSWPEVPTISGSDAAARIVASAFEPYSVVGFDTREAERLGLKLHDEVSVARDDSANFGTVGKLIALNREEFVVERKGTAGLVRCHFPRIQFTAQLVTDSK</sequence>
<dbReference type="Gene3D" id="3.40.30.110">
    <property type="match status" value="1"/>
</dbReference>
<dbReference type="SUPFAM" id="SSF47616">
    <property type="entry name" value="GST C-terminal domain-like"/>
    <property type="match status" value="1"/>
</dbReference>
<accession>A0AAD7IJB4</accession>
<dbReference type="InterPro" id="IPR036282">
    <property type="entry name" value="Glutathione-S-Trfase_C_sf"/>
</dbReference>
<gene>
    <name evidence="2" type="ORF">DFH07DRAFT_834450</name>
</gene>
<dbReference type="Pfam" id="PF25907">
    <property type="entry name" value="DUF7962"/>
    <property type="match status" value="1"/>
</dbReference>
<dbReference type="InterPro" id="IPR058268">
    <property type="entry name" value="DUF7962"/>
</dbReference>
<dbReference type="SUPFAM" id="SSF52833">
    <property type="entry name" value="Thioredoxin-like"/>
    <property type="match status" value="1"/>
</dbReference>
<reference evidence="2" key="1">
    <citation type="submission" date="2023-03" db="EMBL/GenBank/DDBJ databases">
        <title>Massive genome expansion in bonnet fungi (Mycena s.s.) driven by repeated elements and novel gene families across ecological guilds.</title>
        <authorList>
            <consortium name="Lawrence Berkeley National Laboratory"/>
            <person name="Harder C.B."/>
            <person name="Miyauchi S."/>
            <person name="Viragh M."/>
            <person name="Kuo A."/>
            <person name="Thoen E."/>
            <person name="Andreopoulos B."/>
            <person name="Lu D."/>
            <person name="Skrede I."/>
            <person name="Drula E."/>
            <person name="Henrissat B."/>
            <person name="Morin E."/>
            <person name="Kohler A."/>
            <person name="Barry K."/>
            <person name="LaButti K."/>
            <person name="Morin E."/>
            <person name="Salamov A."/>
            <person name="Lipzen A."/>
            <person name="Mereny Z."/>
            <person name="Hegedus B."/>
            <person name="Baldrian P."/>
            <person name="Stursova M."/>
            <person name="Weitz H."/>
            <person name="Taylor A."/>
            <person name="Grigoriev I.V."/>
            <person name="Nagy L.G."/>
            <person name="Martin F."/>
            <person name="Kauserud H."/>
        </authorList>
    </citation>
    <scope>NUCLEOTIDE SEQUENCE</scope>
    <source>
        <strain evidence="2">CBHHK188m</strain>
    </source>
</reference>
<dbReference type="AlphaFoldDB" id="A0AAD7IJB4"/>
<dbReference type="Proteomes" id="UP001215280">
    <property type="component" value="Unassembled WGS sequence"/>
</dbReference>